<evidence type="ECO:0000256" key="1">
    <source>
        <dbReference type="SAM" id="SignalP"/>
    </source>
</evidence>
<comment type="caution">
    <text evidence="2">The sequence shown here is derived from an EMBL/GenBank/DDBJ whole genome shotgun (WGS) entry which is preliminary data.</text>
</comment>
<reference evidence="2 3" key="1">
    <citation type="submission" date="2024-05" db="EMBL/GenBank/DDBJ databases">
        <authorList>
            <person name="Haq I."/>
            <person name="Ullah Z."/>
            <person name="Ahmad R."/>
            <person name="Li M."/>
            <person name="Tong Y."/>
        </authorList>
    </citation>
    <scope>NUCLEOTIDE SEQUENCE [LARGE SCALE GENOMIC DNA]</scope>
    <source>
        <strain evidence="2 3">16A2E</strain>
    </source>
</reference>
<organism evidence="2 3">
    <name type="scientific">Ornithinibacillus xuwenensis</name>
    <dbReference type="NCBI Taxonomy" id="3144668"/>
    <lineage>
        <taxon>Bacteria</taxon>
        <taxon>Bacillati</taxon>
        <taxon>Bacillota</taxon>
        <taxon>Bacilli</taxon>
        <taxon>Bacillales</taxon>
        <taxon>Bacillaceae</taxon>
        <taxon>Ornithinibacillus</taxon>
    </lineage>
</organism>
<proteinExistence type="predicted"/>
<sequence>MKNIMGILFLTSMFFVVTACGGNVFNEDSIKEFVMEYKTDQYTVKNPSNPPTAVEIGERVKPYLSEEEYNSFMTNRYFNIITVVAKNTRKSIEVQDVVLEKVEENEDGSIDYNYTLQLKYYDNHFEDIIEKEGQMTIQHNGQYIITRDWEKPNQYEQDAILNQGNEN</sequence>
<keyword evidence="3" id="KW-1185">Reference proteome</keyword>
<feature type="chain" id="PRO_5045177466" evidence="1">
    <location>
        <begin position="22"/>
        <end position="167"/>
    </location>
</feature>
<accession>A0ABU9XDC4</accession>
<dbReference type="RefSeq" id="WP_345823713.1">
    <property type="nucleotide sequence ID" value="NZ_JBDIML010000001.1"/>
</dbReference>
<protein>
    <submittedName>
        <fullName evidence="2">Uncharacterized protein</fullName>
    </submittedName>
</protein>
<evidence type="ECO:0000313" key="3">
    <source>
        <dbReference type="Proteomes" id="UP001444625"/>
    </source>
</evidence>
<evidence type="ECO:0000313" key="2">
    <source>
        <dbReference type="EMBL" id="MEN2766259.1"/>
    </source>
</evidence>
<dbReference type="EMBL" id="JBDIML010000001">
    <property type="protein sequence ID" value="MEN2766259.1"/>
    <property type="molecule type" value="Genomic_DNA"/>
</dbReference>
<gene>
    <name evidence="2" type="ORF">ABC228_03600</name>
</gene>
<dbReference type="PROSITE" id="PS51257">
    <property type="entry name" value="PROKAR_LIPOPROTEIN"/>
    <property type="match status" value="1"/>
</dbReference>
<dbReference type="Proteomes" id="UP001444625">
    <property type="component" value="Unassembled WGS sequence"/>
</dbReference>
<keyword evidence="1" id="KW-0732">Signal</keyword>
<name>A0ABU9XDC4_9BACI</name>
<feature type="signal peptide" evidence="1">
    <location>
        <begin position="1"/>
        <end position="21"/>
    </location>
</feature>